<protein>
    <recommendedName>
        <fullName evidence="2">Campylobacter invasion antigen D C-terminal domain-containing protein</fullName>
    </recommendedName>
</protein>
<accession>C8PE33</accession>
<dbReference type="OrthoDB" id="5329345at2"/>
<feature type="region of interest" description="Disordered" evidence="1">
    <location>
        <begin position="20"/>
        <end position="68"/>
    </location>
</feature>
<dbReference type="Proteomes" id="UP000005709">
    <property type="component" value="Unassembled WGS sequence"/>
</dbReference>
<dbReference type="STRING" id="824.CGRAC_1336"/>
<evidence type="ECO:0000259" key="2">
    <source>
        <dbReference type="Pfam" id="PF21862"/>
    </source>
</evidence>
<feature type="compositionally biased region" description="Polar residues" evidence="1">
    <location>
        <begin position="21"/>
        <end position="45"/>
    </location>
</feature>
<dbReference type="Pfam" id="PF21862">
    <property type="entry name" value="CiaD"/>
    <property type="match status" value="1"/>
</dbReference>
<dbReference type="InterPro" id="IPR054057">
    <property type="entry name" value="CiaD_C"/>
</dbReference>
<evidence type="ECO:0000313" key="3">
    <source>
        <dbReference type="EMBL" id="EEV18906.1"/>
    </source>
</evidence>
<reference evidence="3 4" key="1">
    <citation type="submission" date="2009-07" db="EMBL/GenBank/DDBJ databases">
        <authorList>
            <person name="Madupu R."/>
            <person name="Sebastian Y."/>
            <person name="Durkin A.S."/>
            <person name="Torralba M."/>
            <person name="Methe B."/>
            <person name="Sutton G.G."/>
            <person name="Strausberg R.L."/>
            <person name="Nelson K.E."/>
        </authorList>
    </citation>
    <scope>NUCLEOTIDE SEQUENCE [LARGE SCALE GENOMIC DNA]</scope>
    <source>
        <strain evidence="3 4">RM3268</strain>
    </source>
</reference>
<dbReference type="RefSeq" id="WP_005869160.1">
    <property type="nucleotide sequence ID" value="NZ_ACYG01000005.1"/>
</dbReference>
<organism evidence="3 4">
    <name type="scientific">Campylobacter gracilis RM3268</name>
    <dbReference type="NCBI Taxonomy" id="553220"/>
    <lineage>
        <taxon>Bacteria</taxon>
        <taxon>Pseudomonadati</taxon>
        <taxon>Campylobacterota</taxon>
        <taxon>Epsilonproteobacteria</taxon>
        <taxon>Campylobacterales</taxon>
        <taxon>Campylobacteraceae</taxon>
        <taxon>Campylobacter</taxon>
    </lineage>
</organism>
<keyword evidence="4" id="KW-1185">Reference proteome</keyword>
<feature type="domain" description="Campylobacter invasion antigen D C-terminal" evidence="2">
    <location>
        <begin position="394"/>
        <end position="446"/>
    </location>
</feature>
<proteinExistence type="predicted"/>
<name>C8PE33_9BACT</name>
<dbReference type="eggNOG" id="ENOG5031ANQ">
    <property type="taxonomic scope" value="Bacteria"/>
</dbReference>
<gene>
    <name evidence="3" type="ORF">CAMGR0001_2383</name>
</gene>
<comment type="caution">
    <text evidence="3">The sequence shown here is derived from an EMBL/GenBank/DDBJ whole genome shotgun (WGS) entry which is preliminary data.</text>
</comment>
<sequence>MYENELEDIIEAVNEMKAQKRAQNLTAQQERATNASSTEAGSQDALSPASFAPDPIAPDALNSASAPDIASSNAQNFTSLDTKNSTSRFVSSDALNSTLDRSNFMASNSSAPSGAEFAADATLKKSVVKDENFTFSSEENSKDSDLTSRENSVASVSLNGENFINFTSASGKDSVNTAFASDEILKSSAAKFDESFRDLSGIAGEIYDSLGSDMNGFISPQSRDASMAQSSAESKDFELALNSTDDDSQSEQDLTPRILGAHFKELSNDDFGPGSDFKESEADDYFSTAHSKKQDLASLQAQNSVALEIRNAATRQQNFVSQSQNFTMPGVRGDELATPQLRNSTAQDMQAGSFASYGAKNSAVRQPEEARHLGAARQVGDKSKYLANADFKISSEAEFLSAIKERILVLFEGLNAFEKGDLNARVELNLKFMEFLLASIENRLENLSK</sequence>
<evidence type="ECO:0000256" key="1">
    <source>
        <dbReference type="SAM" id="MobiDB-lite"/>
    </source>
</evidence>
<dbReference type="AlphaFoldDB" id="C8PE33"/>
<evidence type="ECO:0000313" key="4">
    <source>
        <dbReference type="Proteomes" id="UP000005709"/>
    </source>
</evidence>
<dbReference type="EMBL" id="ACYG01000005">
    <property type="protein sequence ID" value="EEV18906.1"/>
    <property type="molecule type" value="Genomic_DNA"/>
</dbReference>